<gene>
    <name evidence="1" type="ORF">FJU08_15620</name>
</gene>
<name>A0A506U6R6_9HYPH</name>
<organism evidence="1 2">
    <name type="scientific">Martelella alba</name>
    <dbReference type="NCBI Taxonomy" id="2590451"/>
    <lineage>
        <taxon>Bacteria</taxon>
        <taxon>Pseudomonadati</taxon>
        <taxon>Pseudomonadota</taxon>
        <taxon>Alphaproteobacteria</taxon>
        <taxon>Hyphomicrobiales</taxon>
        <taxon>Aurantimonadaceae</taxon>
        <taxon>Martelella</taxon>
    </lineage>
</organism>
<evidence type="ECO:0000313" key="1">
    <source>
        <dbReference type="EMBL" id="TPW28764.1"/>
    </source>
</evidence>
<protein>
    <submittedName>
        <fullName evidence="1">Uncharacterized protein</fullName>
    </submittedName>
</protein>
<accession>A0A506U6R6</accession>
<keyword evidence="2" id="KW-1185">Reference proteome</keyword>
<comment type="caution">
    <text evidence="1">The sequence shown here is derived from an EMBL/GenBank/DDBJ whole genome shotgun (WGS) entry which is preliminary data.</text>
</comment>
<proteinExistence type="predicted"/>
<evidence type="ECO:0000313" key="2">
    <source>
        <dbReference type="Proteomes" id="UP000318801"/>
    </source>
</evidence>
<dbReference type="EMBL" id="VHLG01000011">
    <property type="protein sequence ID" value="TPW28764.1"/>
    <property type="molecule type" value="Genomic_DNA"/>
</dbReference>
<reference evidence="1 2" key="1">
    <citation type="submission" date="2019-06" db="EMBL/GenBank/DDBJ databases">
        <authorList>
            <person name="Li M."/>
        </authorList>
    </citation>
    <scope>NUCLEOTIDE SEQUENCE [LARGE SCALE GENOMIC DNA]</scope>
    <source>
        <strain evidence="1 2">BGMRC2036</strain>
    </source>
</reference>
<dbReference type="AlphaFoldDB" id="A0A506U6R6"/>
<dbReference type="Proteomes" id="UP000318801">
    <property type="component" value="Unassembled WGS sequence"/>
</dbReference>
<sequence length="145" mass="16120">MKMNSRLSKKEKIGGSSEMAQMAALELKKRGYARSIEIVSIPVKLESADMTGRLPDHQFVVMDRERYSRVTSGAHAEGVGAMSRDGLDIGRPDEGWSPDAVVIDPFAGAVYPADQFQPFWDHLSRQAREGETPSQPLRAELLYKL</sequence>
<dbReference type="RefSeq" id="WP_141149963.1">
    <property type="nucleotide sequence ID" value="NZ_VHLG01000011.1"/>
</dbReference>